<reference evidence="1 2" key="1">
    <citation type="submission" date="2014-03" db="EMBL/GenBank/DDBJ databases">
        <authorList>
            <person name="Urmite Genomes U."/>
        </authorList>
    </citation>
    <scope>NUCLEOTIDE SEQUENCE [LARGE SCALE GENOMIC DNA]</scope>
    <source>
        <strain evidence="1 2">Vm-5</strain>
    </source>
</reference>
<reference evidence="2" key="2">
    <citation type="submission" date="2014-05" db="EMBL/GenBank/DDBJ databases">
        <title>Draft genome sequence of Virgibacillus massiliensis Vm-5.</title>
        <authorList>
            <person name="Khelaifia S."/>
            <person name="Croce O."/>
            <person name="Lagier J.C."/>
            <person name="Raoult D."/>
        </authorList>
    </citation>
    <scope>NUCLEOTIDE SEQUENCE [LARGE SCALE GENOMIC DNA]</scope>
    <source>
        <strain evidence="2">Vm-5</strain>
    </source>
</reference>
<dbReference type="RefSeq" id="WP_038243559.1">
    <property type="nucleotide sequence ID" value="NZ_BNER01000002.1"/>
</dbReference>
<sequence>MNNYHFERTNNSPEIVSLYPKEAAEHITDQIIKLSDKYERCSDVIARAELSKAMETLNESLKDALNPHFLIKGME</sequence>
<evidence type="ECO:0000313" key="2">
    <source>
        <dbReference type="Proteomes" id="UP000028875"/>
    </source>
</evidence>
<evidence type="ECO:0000313" key="1">
    <source>
        <dbReference type="EMBL" id="CDQ39532.1"/>
    </source>
</evidence>
<dbReference type="STRING" id="1462526.BN990_01837"/>
<comment type="caution">
    <text evidence="1">The sequence shown here is derived from an EMBL/GenBank/DDBJ whole genome shotgun (WGS) entry which is preliminary data.</text>
</comment>
<dbReference type="AlphaFoldDB" id="A0A024QBB1"/>
<keyword evidence="2" id="KW-1185">Reference proteome</keyword>
<name>A0A024QBB1_9BACI</name>
<dbReference type="EMBL" id="CCDP010000001">
    <property type="protein sequence ID" value="CDQ39532.1"/>
    <property type="molecule type" value="Genomic_DNA"/>
</dbReference>
<protein>
    <submittedName>
        <fullName evidence="1">Uncharacterized protein</fullName>
    </submittedName>
</protein>
<accession>A0A024QBB1</accession>
<gene>
    <name evidence="1" type="ORF">BN990_01837</name>
</gene>
<proteinExistence type="predicted"/>
<organism evidence="1 2">
    <name type="scientific">Virgibacillus massiliensis</name>
    <dbReference type="NCBI Taxonomy" id="1462526"/>
    <lineage>
        <taxon>Bacteria</taxon>
        <taxon>Bacillati</taxon>
        <taxon>Bacillota</taxon>
        <taxon>Bacilli</taxon>
        <taxon>Bacillales</taxon>
        <taxon>Bacillaceae</taxon>
        <taxon>Virgibacillus</taxon>
    </lineage>
</organism>
<dbReference type="Proteomes" id="UP000028875">
    <property type="component" value="Unassembled WGS sequence"/>
</dbReference>